<protein>
    <submittedName>
        <fullName evidence="1">Uncharacterized protein</fullName>
    </submittedName>
</protein>
<comment type="caution">
    <text evidence="1">The sequence shown here is derived from an EMBL/GenBank/DDBJ whole genome shotgun (WGS) entry which is preliminary data.</text>
</comment>
<name>A0ABQ4ZC33_9ASTR</name>
<reference evidence="1" key="1">
    <citation type="journal article" date="2022" name="Int. J. Mol. Sci.">
        <title>Draft Genome of Tanacetum Coccineum: Genomic Comparison of Closely Related Tanacetum-Family Plants.</title>
        <authorList>
            <person name="Yamashiro T."/>
            <person name="Shiraishi A."/>
            <person name="Nakayama K."/>
            <person name="Satake H."/>
        </authorList>
    </citation>
    <scope>NUCLEOTIDE SEQUENCE</scope>
</reference>
<organism evidence="1 2">
    <name type="scientific">Tanacetum coccineum</name>
    <dbReference type="NCBI Taxonomy" id="301880"/>
    <lineage>
        <taxon>Eukaryota</taxon>
        <taxon>Viridiplantae</taxon>
        <taxon>Streptophyta</taxon>
        <taxon>Embryophyta</taxon>
        <taxon>Tracheophyta</taxon>
        <taxon>Spermatophyta</taxon>
        <taxon>Magnoliopsida</taxon>
        <taxon>eudicotyledons</taxon>
        <taxon>Gunneridae</taxon>
        <taxon>Pentapetalae</taxon>
        <taxon>asterids</taxon>
        <taxon>campanulids</taxon>
        <taxon>Asterales</taxon>
        <taxon>Asteraceae</taxon>
        <taxon>Asteroideae</taxon>
        <taxon>Anthemideae</taxon>
        <taxon>Anthemidinae</taxon>
        <taxon>Tanacetum</taxon>
    </lineage>
</organism>
<proteinExistence type="predicted"/>
<accession>A0ABQ4ZC33</accession>
<dbReference type="Proteomes" id="UP001151760">
    <property type="component" value="Unassembled WGS sequence"/>
</dbReference>
<keyword evidence="2" id="KW-1185">Reference proteome</keyword>
<dbReference type="EMBL" id="BQNB010011122">
    <property type="protein sequence ID" value="GJS86408.1"/>
    <property type="molecule type" value="Genomic_DNA"/>
</dbReference>
<evidence type="ECO:0000313" key="2">
    <source>
        <dbReference type="Proteomes" id="UP001151760"/>
    </source>
</evidence>
<evidence type="ECO:0000313" key="1">
    <source>
        <dbReference type="EMBL" id="GJS86408.1"/>
    </source>
</evidence>
<reference evidence="1" key="2">
    <citation type="submission" date="2022-01" db="EMBL/GenBank/DDBJ databases">
        <authorList>
            <person name="Yamashiro T."/>
            <person name="Shiraishi A."/>
            <person name="Satake H."/>
            <person name="Nakayama K."/>
        </authorList>
    </citation>
    <scope>NUCLEOTIDE SEQUENCE</scope>
</reference>
<gene>
    <name evidence="1" type="ORF">Tco_0769044</name>
</gene>
<sequence>MSSFNTNLFKSIDFQESVIDMNFDLGARCHVLIGEMEDLGAREVAVDCLDCLKQTQARETDKLADLTEVLVETQAGIHQKEGHVAKIDLND</sequence>